<evidence type="ECO:0000313" key="1">
    <source>
        <dbReference type="EMBL" id="MBU9737731.1"/>
    </source>
</evidence>
<dbReference type="PANTHER" id="PTHR42967">
    <property type="entry name" value="METAL DEPENDENT HYDROLASE"/>
    <property type="match status" value="1"/>
</dbReference>
<dbReference type="Pfam" id="PF13483">
    <property type="entry name" value="Lactamase_B_3"/>
    <property type="match status" value="1"/>
</dbReference>
<protein>
    <submittedName>
        <fullName evidence="1">MBL fold metallo-hydrolase</fullName>
    </submittedName>
</protein>
<gene>
    <name evidence="1" type="ORF">KTH89_14385</name>
</gene>
<accession>A0A949NEX4</accession>
<proteinExistence type="predicted"/>
<dbReference type="Gene3D" id="3.60.15.10">
    <property type="entry name" value="Ribonuclease Z/Hydroxyacylglutathione hydrolase-like"/>
    <property type="match status" value="1"/>
</dbReference>
<dbReference type="PANTHER" id="PTHR42967:SF1">
    <property type="entry name" value="MBL FOLD METALLO-HYDROLASE"/>
    <property type="match status" value="1"/>
</dbReference>
<name>A0A949NEX4_9FIRM</name>
<dbReference type="AlphaFoldDB" id="A0A949NEX4"/>
<sequence>MKITYIGHSGFSAELEEAVLIFDYYQGTIPEFDGRKPIYVFVSHKHHDHFNQEIFALSDQYPDVTYILSSDTRMNEKYMERRGIPAAAREHIIYIGKNAEQVLQGPGDTRVTVETLASTDEGVAFLVGMGDRCIYHAGDLNWWSWEGESDDDERRMEENFKREMKKLEGRRFDAAFLPLDPRQEDRFSWGFDVFMRTADAGKAIPMHFWGDYSVIPRLLSLDCSKPYRDRVVEITREGQVFEF</sequence>
<comment type="caution">
    <text evidence="1">The sequence shown here is derived from an EMBL/GenBank/DDBJ whole genome shotgun (WGS) entry which is preliminary data.</text>
</comment>
<evidence type="ECO:0000313" key="2">
    <source>
        <dbReference type="Proteomes" id="UP000712157"/>
    </source>
</evidence>
<dbReference type="SUPFAM" id="SSF56281">
    <property type="entry name" value="Metallo-hydrolase/oxidoreductase"/>
    <property type="match status" value="1"/>
</dbReference>
<dbReference type="EMBL" id="JAHQCW010000024">
    <property type="protein sequence ID" value="MBU9737731.1"/>
    <property type="molecule type" value="Genomic_DNA"/>
</dbReference>
<organism evidence="1 2">
    <name type="scientific">Diplocloster agilis</name>
    <dbReference type="NCBI Taxonomy" id="2850323"/>
    <lineage>
        <taxon>Bacteria</taxon>
        <taxon>Bacillati</taxon>
        <taxon>Bacillota</taxon>
        <taxon>Clostridia</taxon>
        <taxon>Lachnospirales</taxon>
        <taxon>Lachnospiraceae</taxon>
        <taxon>Diplocloster</taxon>
    </lineage>
</organism>
<dbReference type="Proteomes" id="UP000712157">
    <property type="component" value="Unassembled WGS sequence"/>
</dbReference>
<reference evidence="1" key="1">
    <citation type="submission" date="2021-06" db="EMBL/GenBank/DDBJ databases">
        <title>Description of novel taxa of the family Lachnospiraceae.</title>
        <authorList>
            <person name="Chaplin A.V."/>
            <person name="Sokolova S.R."/>
            <person name="Pikina A.P."/>
            <person name="Korzhanova M."/>
            <person name="Belova V."/>
            <person name="Korostin D."/>
            <person name="Efimov B.A."/>
        </authorList>
    </citation>
    <scope>NUCLEOTIDE SEQUENCE</scope>
    <source>
        <strain evidence="1">ASD5720</strain>
    </source>
</reference>
<keyword evidence="2" id="KW-1185">Reference proteome</keyword>
<dbReference type="RefSeq" id="WP_238722165.1">
    <property type="nucleotide sequence ID" value="NZ_JAHQCW010000024.1"/>
</dbReference>
<dbReference type="InterPro" id="IPR036866">
    <property type="entry name" value="RibonucZ/Hydroxyglut_hydro"/>
</dbReference>